<evidence type="ECO:0000313" key="7">
    <source>
        <dbReference type="Proteomes" id="UP000602653"/>
    </source>
</evidence>
<dbReference type="Gene3D" id="3.40.50.300">
    <property type="entry name" value="P-loop containing nucleotide triphosphate hydrolases"/>
    <property type="match status" value="1"/>
</dbReference>
<organism evidence="6 7">
    <name type="scientific">Arcanobacterium phocisimile</name>
    <dbReference type="NCBI Taxonomy" id="1302235"/>
    <lineage>
        <taxon>Bacteria</taxon>
        <taxon>Bacillati</taxon>
        <taxon>Actinomycetota</taxon>
        <taxon>Actinomycetes</taxon>
        <taxon>Actinomycetales</taxon>
        <taxon>Actinomycetaceae</taxon>
        <taxon>Arcanobacterium</taxon>
    </lineage>
</organism>
<dbReference type="PROSITE" id="PS50893">
    <property type="entry name" value="ABC_TRANSPORTER_2"/>
    <property type="match status" value="1"/>
</dbReference>
<dbReference type="InterPro" id="IPR003439">
    <property type="entry name" value="ABC_transporter-like_ATP-bd"/>
</dbReference>
<dbReference type="SUPFAM" id="SSF52540">
    <property type="entry name" value="P-loop containing nucleoside triphosphate hydrolases"/>
    <property type="match status" value="1"/>
</dbReference>
<name>A0ABX7IH82_9ACTO</name>
<evidence type="ECO:0000256" key="4">
    <source>
        <dbReference type="ARBA" id="ARBA00022967"/>
    </source>
</evidence>
<dbReference type="EMBL" id="CP070228">
    <property type="protein sequence ID" value="QRV02496.1"/>
    <property type="molecule type" value="Genomic_DNA"/>
</dbReference>
<dbReference type="InterPro" id="IPR017871">
    <property type="entry name" value="ABC_transporter-like_CS"/>
</dbReference>
<dbReference type="InterPro" id="IPR027417">
    <property type="entry name" value="P-loop_NTPase"/>
</dbReference>
<dbReference type="PANTHER" id="PTHR42794:SF1">
    <property type="entry name" value="HEMIN IMPORT ATP-BINDING PROTEIN HMUV"/>
    <property type="match status" value="1"/>
</dbReference>
<evidence type="ECO:0000256" key="2">
    <source>
        <dbReference type="ARBA" id="ARBA00022741"/>
    </source>
</evidence>
<dbReference type="Proteomes" id="UP000602653">
    <property type="component" value="Chromosome"/>
</dbReference>
<feature type="domain" description="ABC transporter" evidence="5">
    <location>
        <begin position="12"/>
        <end position="243"/>
    </location>
</feature>
<gene>
    <name evidence="6" type="ORF">JTE88_01685</name>
</gene>
<keyword evidence="7" id="KW-1185">Reference proteome</keyword>
<reference evidence="6 7" key="1">
    <citation type="submission" date="2021-02" db="EMBL/GenBank/DDBJ databases">
        <title>Complete Genome Sequence of Arcanobacterium phocisimile strain DSM 26142T from a harbour seal.</title>
        <authorList>
            <person name="Borowiak M."/>
            <person name="Alssahen M."/>
            <person name="Malorny B."/>
            <person name="Laemmler C."/>
            <person name="Siebert U."/>
            <person name="Ploetz M."/>
            <person name="Abdulmawjood A."/>
        </authorList>
    </citation>
    <scope>NUCLEOTIDE SEQUENCE [LARGE SCALE GENOMIC DNA]</scope>
    <source>
        <strain evidence="6 7">DSM 26142</strain>
    </source>
</reference>
<dbReference type="SMART" id="SM00382">
    <property type="entry name" value="AAA"/>
    <property type="match status" value="1"/>
</dbReference>
<dbReference type="InterPro" id="IPR003593">
    <property type="entry name" value="AAA+_ATPase"/>
</dbReference>
<dbReference type="RefSeq" id="WP_204424968.1">
    <property type="nucleotide sequence ID" value="NZ_CP070228.1"/>
</dbReference>
<dbReference type="Pfam" id="PF00005">
    <property type="entry name" value="ABC_tran"/>
    <property type="match status" value="1"/>
</dbReference>
<accession>A0ABX7IH82</accession>
<keyword evidence="2" id="KW-0547">Nucleotide-binding</keyword>
<keyword evidence="3 6" id="KW-0067">ATP-binding</keyword>
<evidence type="ECO:0000256" key="1">
    <source>
        <dbReference type="ARBA" id="ARBA00022448"/>
    </source>
</evidence>
<protein>
    <submittedName>
        <fullName evidence="6">Heme ABC transporter ATP-binding protein</fullName>
    </submittedName>
</protein>
<evidence type="ECO:0000259" key="5">
    <source>
        <dbReference type="PROSITE" id="PS50893"/>
    </source>
</evidence>
<dbReference type="PROSITE" id="PS00211">
    <property type="entry name" value="ABC_TRANSPORTER_1"/>
    <property type="match status" value="1"/>
</dbReference>
<evidence type="ECO:0000313" key="6">
    <source>
        <dbReference type="EMBL" id="QRV02496.1"/>
    </source>
</evidence>
<dbReference type="CDD" id="cd03214">
    <property type="entry name" value="ABC_Iron-Siderophores_B12_Hemin"/>
    <property type="match status" value="1"/>
</dbReference>
<dbReference type="PANTHER" id="PTHR42794">
    <property type="entry name" value="HEMIN IMPORT ATP-BINDING PROTEIN HMUV"/>
    <property type="match status" value="1"/>
</dbReference>
<evidence type="ECO:0000256" key="3">
    <source>
        <dbReference type="ARBA" id="ARBA00022840"/>
    </source>
</evidence>
<keyword evidence="4" id="KW-1278">Translocase</keyword>
<proteinExistence type="predicted"/>
<sequence length="260" mass="28020">MTSLRICGNVAVAASDIAFAYGSRTILHDISLTVNYGEVVGLLGPNGTGKSTLVGIMAGDLEPQAGTVAYGGTDLIDFSRRELAQTRSVMPQAIDFPFSYMVQDIVAMGRQCWAPNPQHDQEIISASLARTDVGGFEDRDVTRLSGGEKARVTLARVLTQEASVVFLDEPTAALDIAHQERTMQICRELAQAGHAVIAVMHDLQLAGTHCDRIALMSEGSIAAYDTPEVVLNPELLTRVYNWPIDVIRVADGRLVVLPQS</sequence>
<dbReference type="NCBIfam" id="NF010068">
    <property type="entry name" value="PRK13548.1"/>
    <property type="match status" value="1"/>
</dbReference>
<keyword evidence="1" id="KW-0813">Transport</keyword>
<dbReference type="GO" id="GO:0005524">
    <property type="term" value="F:ATP binding"/>
    <property type="evidence" value="ECO:0007669"/>
    <property type="project" value="UniProtKB-KW"/>
</dbReference>